<feature type="domain" description="Bacteriophage CI repressor N-terminal" evidence="7">
    <location>
        <begin position="27"/>
        <end position="72"/>
    </location>
</feature>
<dbReference type="Pfam" id="PF00717">
    <property type="entry name" value="Peptidase_S24"/>
    <property type="match status" value="1"/>
</dbReference>
<evidence type="ECO:0000256" key="4">
    <source>
        <dbReference type="ARBA" id="ARBA00023125"/>
    </source>
</evidence>
<dbReference type="RefSeq" id="WP_345971440.1">
    <property type="nucleotide sequence ID" value="NZ_CP147920.1"/>
</dbReference>
<evidence type="ECO:0000259" key="7">
    <source>
        <dbReference type="Pfam" id="PF07022"/>
    </source>
</evidence>
<sequence length="219" mass="24288">MKEFADIVEEIKDIVSGELPGKKVFDKDVASLLGISQMNFATLKKRNKIPYEELLNFCAKRSIAINWLLFGQSPESLIEPTNKFYMVRYFSEISASAGGGADVFDEGSEPMMLSGNFVQTLGGEQELRFIEAINVSGDSMEPTFSYGDIIFVNRSKKDIGRGGIFTINTEGGLFIKRLHKRIDGKIDIISDNKEYPVQTAAPDAIEIIGRVVGRFGQVD</sequence>
<dbReference type="Gene3D" id="1.10.260.40">
    <property type="entry name" value="lambda repressor-like DNA-binding domains"/>
    <property type="match status" value="1"/>
</dbReference>
<name>A0ABZ3HCQ5_9BACT</name>
<dbReference type="InterPro" id="IPR015927">
    <property type="entry name" value="Peptidase_S24_S26A/B/C"/>
</dbReference>
<evidence type="ECO:0000313" key="8">
    <source>
        <dbReference type="EMBL" id="XAU16307.1"/>
    </source>
</evidence>
<keyword evidence="3" id="KW-0805">Transcription regulation</keyword>
<accession>A0ABZ3HCQ5</accession>
<dbReference type="InterPro" id="IPR010744">
    <property type="entry name" value="Phage_CI_N"/>
</dbReference>
<dbReference type="InterPro" id="IPR010982">
    <property type="entry name" value="Lambda_DNA-bd_dom_sf"/>
</dbReference>
<evidence type="ECO:0000259" key="6">
    <source>
        <dbReference type="Pfam" id="PF00717"/>
    </source>
</evidence>
<dbReference type="InterPro" id="IPR036286">
    <property type="entry name" value="LexA/Signal_pep-like_sf"/>
</dbReference>
<reference evidence="8 9" key="1">
    <citation type="submission" date="2024-03" db="EMBL/GenBank/DDBJ databases">
        <title>Sulfurimonas sp. HSL3-1.</title>
        <authorList>
            <person name="Wang S."/>
        </authorList>
    </citation>
    <scope>NUCLEOTIDE SEQUENCE [LARGE SCALE GENOMIC DNA]</scope>
    <source>
        <strain evidence="8 9">HSL3-1</strain>
    </source>
</reference>
<dbReference type="PANTHER" id="PTHR40661:SF3">
    <property type="entry name" value="FELS-1 PROPHAGE TRANSCRIPTIONAL REGULATOR"/>
    <property type="match status" value="1"/>
</dbReference>
<organism evidence="8 9">
    <name type="scientific">Sulfurimonas diazotrophicus</name>
    <dbReference type="NCBI Taxonomy" id="3131939"/>
    <lineage>
        <taxon>Bacteria</taxon>
        <taxon>Pseudomonadati</taxon>
        <taxon>Campylobacterota</taxon>
        <taxon>Epsilonproteobacteria</taxon>
        <taxon>Campylobacterales</taxon>
        <taxon>Sulfurimonadaceae</taxon>
        <taxon>Sulfurimonas</taxon>
    </lineage>
</organism>
<dbReference type="Gene3D" id="2.10.109.10">
    <property type="entry name" value="Umud Fragment, subunit A"/>
    <property type="match status" value="1"/>
</dbReference>
<dbReference type="PANTHER" id="PTHR40661">
    <property type="match status" value="1"/>
</dbReference>
<evidence type="ECO:0000256" key="5">
    <source>
        <dbReference type="ARBA" id="ARBA00023163"/>
    </source>
</evidence>
<dbReference type="InterPro" id="IPR019756">
    <property type="entry name" value="Pept_S26A_signal_pept_1_Ser-AS"/>
</dbReference>
<feature type="domain" description="Peptidase S24/S26A/S26B/S26C" evidence="6">
    <location>
        <begin position="95"/>
        <end position="212"/>
    </location>
</feature>
<dbReference type="Pfam" id="PF07022">
    <property type="entry name" value="Phage_CI_repr"/>
    <property type="match status" value="1"/>
</dbReference>
<dbReference type="SUPFAM" id="SSF51306">
    <property type="entry name" value="LexA/Signal peptidase"/>
    <property type="match status" value="1"/>
</dbReference>
<dbReference type="EMBL" id="CP147920">
    <property type="protein sequence ID" value="XAU16307.1"/>
    <property type="molecule type" value="Genomic_DNA"/>
</dbReference>
<gene>
    <name evidence="8" type="ORF">WCY31_06245</name>
</gene>
<proteinExistence type="predicted"/>
<dbReference type="PROSITE" id="PS00501">
    <property type="entry name" value="SPASE_I_1"/>
    <property type="match status" value="1"/>
</dbReference>
<keyword evidence="1" id="KW-0645">Protease</keyword>
<keyword evidence="5" id="KW-0804">Transcription</keyword>
<evidence type="ECO:0000256" key="3">
    <source>
        <dbReference type="ARBA" id="ARBA00023015"/>
    </source>
</evidence>
<evidence type="ECO:0000256" key="2">
    <source>
        <dbReference type="ARBA" id="ARBA00022801"/>
    </source>
</evidence>
<keyword evidence="9" id="KW-1185">Reference proteome</keyword>
<dbReference type="Proteomes" id="UP001447842">
    <property type="component" value="Chromosome"/>
</dbReference>
<keyword evidence="2" id="KW-0378">Hydrolase</keyword>
<protein>
    <submittedName>
        <fullName evidence="8">LexA family transcriptional regulator</fullName>
    </submittedName>
</protein>
<keyword evidence="4" id="KW-0238">DNA-binding</keyword>
<dbReference type="InterPro" id="IPR039418">
    <property type="entry name" value="LexA-like"/>
</dbReference>
<evidence type="ECO:0000313" key="9">
    <source>
        <dbReference type="Proteomes" id="UP001447842"/>
    </source>
</evidence>
<evidence type="ECO:0000256" key="1">
    <source>
        <dbReference type="ARBA" id="ARBA00022670"/>
    </source>
</evidence>
<dbReference type="CDD" id="cd06529">
    <property type="entry name" value="S24_LexA-like"/>
    <property type="match status" value="1"/>
</dbReference>